<comment type="caution">
    <text evidence="7">The sequence shown here is derived from an EMBL/GenBank/DDBJ whole genome shotgun (WGS) entry which is preliminary data.</text>
</comment>
<keyword evidence="4 6" id="KW-1133">Transmembrane helix</keyword>
<evidence type="ECO:0000256" key="3">
    <source>
        <dbReference type="ARBA" id="ARBA00022692"/>
    </source>
</evidence>
<gene>
    <name evidence="7" type="ORF">LXN57_36610</name>
</gene>
<evidence type="ECO:0000256" key="2">
    <source>
        <dbReference type="ARBA" id="ARBA00022475"/>
    </source>
</evidence>
<sequence>MARSAPALDEAVLASPARGLTFPQGTALYVGAVLGSGAIALPALAARAAGPASLLAWLILVIMSIPLAATFAALGSRFPDSGGVSSYVRRAFGANWAGLVGWCFYLTVPPAMAAAAVFGGSYVAAASGGGTTTVLLTAAGLIATVTVANVFGLRVSGRLALFLTAILVFLLLTATLAALPHADAGNLRPFAPHGWTAVASAAALLVWSFSGWEAMTHLSADFRRPERDIARTTSAAVVIVGALYLAVATVSILVLGQAAGESAAPLADLLALGIGGSGNVLGAGLALLLTLGVMNTYQASAAKLGAALGRDSALPRWLAPGSESGDVPVRSVLVVATLAGLALLGVAVLHHGDPVPLVLLTTGAFTTVYVLGSAAAVRLLPRRSPGGYAAVVSLVASLALLTTTGRYLLWPVLLAAACLLYLRRTGRRAAERPDRE</sequence>
<evidence type="ECO:0000256" key="5">
    <source>
        <dbReference type="ARBA" id="ARBA00023136"/>
    </source>
</evidence>
<dbReference type="PIRSF" id="PIRSF006060">
    <property type="entry name" value="AA_transporter"/>
    <property type="match status" value="1"/>
</dbReference>
<dbReference type="Proteomes" id="UP001523216">
    <property type="component" value="Unassembled WGS sequence"/>
</dbReference>
<dbReference type="InterPro" id="IPR050367">
    <property type="entry name" value="APC_superfamily"/>
</dbReference>
<feature type="transmembrane region" description="Helical" evidence="6">
    <location>
        <begin position="134"/>
        <end position="152"/>
    </location>
</feature>
<feature type="transmembrane region" description="Helical" evidence="6">
    <location>
        <begin position="159"/>
        <end position="182"/>
    </location>
</feature>
<accession>A0ABT0YBG1</accession>
<keyword evidence="5 6" id="KW-0472">Membrane</keyword>
<dbReference type="Pfam" id="PF13520">
    <property type="entry name" value="AA_permease_2"/>
    <property type="match status" value="1"/>
</dbReference>
<feature type="transmembrane region" description="Helical" evidence="6">
    <location>
        <begin position="407"/>
        <end position="422"/>
    </location>
</feature>
<feature type="transmembrane region" description="Helical" evidence="6">
    <location>
        <begin position="357"/>
        <end position="377"/>
    </location>
</feature>
<dbReference type="PANTHER" id="PTHR42770:SF13">
    <property type="entry name" value="L-METHIONINE_BRANCHED-CHAIN AMINO ACID EXPORTER YJEH"/>
    <property type="match status" value="1"/>
</dbReference>
<evidence type="ECO:0000256" key="4">
    <source>
        <dbReference type="ARBA" id="ARBA00022989"/>
    </source>
</evidence>
<feature type="transmembrane region" description="Helical" evidence="6">
    <location>
        <begin position="27"/>
        <end position="48"/>
    </location>
</feature>
<feature type="transmembrane region" description="Helical" evidence="6">
    <location>
        <begin position="332"/>
        <end position="351"/>
    </location>
</feature>
<name>A0ABT0YBG1_9ACTN</name>
<dbReference type="Gene3D" id="1.20.1740.10">
    <property type="entry name" value="Amino acid/polyamine transporter I"/>
    <property type="match status" value="1"/>
</dbReference>
<evidence type="ECO:0000256" key="1">
    <source>
        <dbReference type="ARBA" id="ARBA00004651"/>
    </source>
</evidence>
<evidence type="ECO:0000313" key="7">
    <source>
        <dbReference type="EMBL" id="MCM4083090.1"/>
    </source>
</evidence>
<feature type="transmembrane region" description="Helical" evidence="6">
    <location>
        <begin position="235"/>
        <end position="258"/>
    </location>
</feature>
<feature type="transmembrane region" description="Helical" evidence="6">
    <location>
        <begin position="194"/>
        <end position="214"/>
    </location>
</feature>
<dbReference type="EMBL" id="JAMQOL010000054">
    <property type="protein sequence ID" value="MCM4083090.1"/>
    <property type="molecule type" value="Genomic_DNA"/>
</dbReference>
<evidence type="ECO:0000313" key="8">
    <source>
        <dbReference type="Proteomes" id="UP001523216"/>
    </source>
</evidence>
<dbReference type="InterPro" id="IPR002293">
    <property type="entry name" value="AA/rel_permease1"/>
</dbReference>
<dbReference type="PANTHER" id="PTHR42770">
    <property type="entry name" value="AMINO ACID TRANSPORTER-RELATED"/>
    <property type="match status" value="1"/>
</dbReference>
<dbReference type="RefSeq" id="WP_251802802.1">
    <property type="nucleotide sequence ID" value="NZ_JAMQOL010000054.1"/>
</dbReference>
<feature type="transmembrane region" description="Helical" evidence="6">
    <location>
        <begin position="96"/>
        <end position="122"/>
    </location>
</feature>
<keyword evidence="8" id="KW-1185">Reference proteome</keyword>
<keyword evidence="2" id="KW-1003">Cell membrane</keyword>
<feature type="transmembrane region" description="Helical" evidence="6">
    <location>
        <begin position="384"/>
        <end position="401"/>
    </location>
</feature>
<protein>
    <submittedName>
        <fullName evidence="7">Amino acid permease</fullName>
    </submittedName>
</protein>
<feature type="transmembrane region" description="Helical" evidence="6">
    <location>
        <begin position="54"/>
        <end position="75"/>
    </location>
</feature>
<organism evidence="7 8">
    <name type="scientific">Paractinoplanes hotanensis</name>
    <dbReference type="NCBI Taxonomy" id="2906497"/>
    <lineage>
        <taxon>Bacteria</taxon>
        <taxon>Bacillati</taxon>
        <taxon>Actinomycetota</taxon>
        <taxon>Actinomycetes</taxon>
        <taxon>Micromonosporales</taxon>
        <taxon>Micromonosporaceae</taxon>
        <taxon>Paractinoplanes</taxon>
    </lineage>
</organism>
<comment type="subcellular location">
    <subcellularLocation>
        <location evidence="1">Cell membrane</location>
        <topology evidence="1">Multi-pass membrane protein</topology>
    </subcellularLocation>
</comment>
<feature type="transmembrane region" description="Helical" evidence="6">
    <location>
        <begin position="270"/>
        <end position="294"/>
    </location>
</feature>
<reference evidence="7 8" key="1">
    <citation type="submission" date="2022-06" db="EMBL/GenBank/DDBJ databases">
        <title>Actinoplanes abujensis sp. nov., isolated from Nigerian arid soil.</title>
        <authorList>
            <person name="Ding P."/>
        </authorList>
    </citation>
    <scope>NUCLEOTIDE SEQUENCE [LARGE SCALE GENOMIC DNA]</scope>
    <source>
        <strain evidence="8">TRM88002</strain>
    </source>
</reference>
<proteinExistence type="predicted"/>
<evidence type="ECO:0000256" key="6">
    <source>
        <dbReference type="SAM" id="Phobius"/>
    </source>
</evidence>
<keyword evidence="3 6" id="KW-0812">Transmembrane</keyword>